<dbReference type="Pfam" id="PF04149">
    <property type="entry name" value="DUF397"/>
    <property type="match status" value="1"/>
</dbReference>
<organism evidence="3 4">
    <name type="scientific">Actinomadura pelletieri DSM 43383</name>
    <dbReference type="NCBI Taxonomy" id="1120940"/>
    <lineage>
        <taxon>Bacteria</taxon>
        <taxon>Bacillati</taxon>
        <taxon>Actinomycetota</taxon>
        <taxon>Actinomycetes</taxon>
        <taxon>Streptosporangiales</taxon>
        <taxon>Thermomonosporaceae</taxon>
        <taxon>Actinomadura</taxon>
    </lineage>
</organism>
<feature type="region of interest" description="Disordered" evidence="1">
    <location>
        <begin position="1"/>
        <end position="20"/>
    </location>
</feature>
<dbReference type="InterPro" id="IPR007278">
    <property type="entry name" value="DUF397"/>
</dbReference>
<evidence type="ECO:0000259" key="2">
    <source>
        <dbReference type="Pfam" id="PF04149"/>
    </source>
</evidence>
<evidence type="ECO:0000313" key="4">
    <source>
        <dbReference type="Proteomes" id="UP000274601"/>
    </source>
</evidence>
<dbReference type="AlphaFoldDB" id="A0A495QKT9"/>
<dbReference type="RefSeq" id="WP_121435743.1">
    <property type="nucleotide sequence ID" value="NZ_RBWU01000004.1"/>
</dbReference>
<feature type="domain" description="DUF397" evidence="2">
    <location>
        <begin position="7"/>
        <end position="59"/>
    </location>
</feature>
<evidence type="ECO:0000256" key="1">
    <source>
        <dbReference type="SAM" id="MobiDB-lite"/>
    </source>
</evidence>
<dbReference type="Proteomes" id="UP000274601">
    <property type="component" value="Unassembled WGS sequence"/>
</dbReference>
<gene>
    <name evidence="3" type="ORF">BZB76_3882</name>
</gene>
<comment type="caution">
    <text evidence="3">The sequence shown here is derived from an EMBL/GenBank/DDBJ whole genome shotgun (WGS) entry which is preliminary data.</text>
</comment>
<evidence type="ECO:0000313" key="3">
    <source>
        <dbReference type="EMBL" id="RKS73192.1"/>
    </source>
</evidence>
<proteinExistence type="predicted"/>
<reference evidence="3 4" key="1">
    <citation type="submission" date="2018-10" db="EMBL/GenBank/DDBJ databases">
        <title>Genomic Encyclopedia of Archaeal and Bacterial Type Strains, Phase II (KMG-II): from individual species to whole genera.</title>
        <authorList>
            <person name="Goeker M."/>
        </authorList>
    </citation>
    <scope>NUCLEOTIDE SEQUENCE [LARGE SCALE GENOMIC DNA]</scope>
    <source>
        <strain evidence="3 4">DSM 43383</strain>
    </source>
</reference>
<dbReference type="OrthoDB" id="3542928at2"/>
<sequence length="66" mass="7666">MNSPYEHWRKSSHSAPNGDCVEVSYSRNNVIRVRDSKSGKNSPILEFTPHEWRTLLKSIHAEDRTI</sequence>
<keyword evidence="4" id="KW-1185">Reference proteome</keyword>
<accession>A0A495QKT9</accession>
<protein>
    <submittedName>
        <fullName evidence="3">Uncharacterized protein DUF397</fullName>
    </submittedName>
</protein>
<name>A0A495QKT9_9ACTN</name>
<dbReference type="EMBL" id="RBWU01000004">
    <property type="protein sequence ID" value="RKS73192.1"/>
    <property type="molecule type" value="Genomic_DNA"/>
</dbReference>